<dbReference type="InterPro" id="IPR036291">
    <property type="entry name" value="NAD(P)-bd_dom_sf"/>
</dbReference>
<evidence type="ECO:0000259" key="4">
    <source>
        <dbReference type="SMART" id="SM00829"/>
    </source>
</evidence>
<dbReference type="Pfam" id="PF08240">
    <property type="entry name" value="ADH_N"/>
    <property type="match status" value="1"/>
</dbReference>
<dbReference type="GO" id="GO:0016651">
    <property type="term" value="F:oxidoreductase activity, acting on NAD(P)H"/>
    <property type="evidence" value="ECO:0007669"/>
    <property type="project" value="InterPro"/>
</dbReference>
<dbReference type="PANTHER" id="PTHR45348:SF2">
    <property type="entry name" value="ZINC-TYPE ALCOHOL DEHYDROGENASE-LIKE PROTEIN C2E1P3.01"/>
    <property type="match status" value="1"/>
</dbReference>
<dbReference type="InterPro" id="IPR013149">
    <property type="entry name" value="ADH-like_C"/>
</dbReference>
<dbReference type="EMBL" id="MU005764">
    <property type="protein sequence ID" value="KAF2715682.1"/>
    <property type="molecule type" value="Genomic_DNA"/>
</dbReference>
<proteinExistence type="inferred from homology"/>
<organism evidence="5 6">
    <name type="scientific">Pleomassaria siparia CBS 279.74</name>
    <dbReference type="NCBI Taxonomy" id="1314801"/>
    <lineage>
        <taxon>Eukaryota</taxon>
        <taxon>Fungi</taxon>
        <taxon>Dikarya</taxon>
        <taxon>Ascomycota</taxon>
        <taxon>Pezizomycotina</taxon>
        <taxon>Dothideomycetes</taxon>
        <taxon>Pleosporomycetidae</taxon>
        <taxon>Pleosporales</taxon>
        <taxon>Pleomassariaceae</taxon>
        <taxon>Pleomassaria</taxon>
    </lineage>
</organism>
<gene>
    <name evidence="5" type="ORF">K504DRAFT_457830</name>
</gene>
<dbReference type="SMART" id="SM00829">
    <property type="entry name" value="PKS_ER"/>
    <property type="match status" value="1"/>
</dbReference>
<dbReference type="InterPro" id="IPR047122">
    <property type="entry name" value="Trans-enoyl_RdTase-like"/>
</dbReference>
<dbReference type="Pfam" id="PF00107">
    <property type="entry name" value="ADH_zinc_N"/>
    <property type="match status" value="1"/>
</dbReference>
<evidence type="ECO:0000256" key="3">
    <source>
        <dbReference type="ARBA" id="ARBA00023002"/>
    </source>
</evidence>
<evidence type="ECO:0000313" key="5">
    <source>
        <dbReference type="EMBL" id="KAF2715682.1"/>
    </source>
</evidence>
<evidence type="ECO:0000313" key="6">
    <source>
        <dbReference type="Proteomes" id="UP000799428"/>
    </source>
</evidence>
<dbReference type="PANTHER" id="PTHR45348">
    <property type="entry name" value="HYPOTHETICAL OXIDOREDUCTASE (EUROFUNG)"/>
    <property type="match status" value="1"/>
</dbReference>
<feature type="domain" description="Enoyl reductase (ER)" evidence="4">
    <location>
        <begin position="14"/>
        <end position="345"/>
    </location>
</feature>
<evidence type="ECO:0000256" key="2">
    <source>
        <dbReference type="ARBA" id="ARBA00011245"/>
    </source>
</evidence>
<accession>A0A6G1KT68</accession>
<dbReference type="AlphaFoldDB" id="A0A6G1KT68"/>
<dbReference type="Gene3D" id="3.40.50.720">
    <property type="entry name" value="NAD(P)-binding Rossmann-like Domain"/>
    <property type="match status" value="1"/>
</dbReference>
<evidence type="ECO:0000256" key="1">
    <source>
        <dbReference type="ARBA" id="ARBA00008072"/>
    </source>
</evidence>
<dbReference type="InterPro" id="IPR013154">
    <property type="entry name" value="ADH-like_N"/>
</dbReference>
<dbReference type="Gene3D" id="3.90.180.10">
    <property type="entry name" value="Medium-chain alcohol dehydrogenases, catalytic domain"/>
    <property type="match status" value="1"/>
</dbReference>
<keyword evidence="6" id="KW-1185">Reference proteome</keyword>
<dbReference type="InterPro" id="IPR020843">
    <property type="entry name" value="ER"/>
</dbReference>
<dbReference type="Proteomes" id="UP000799428">
    <property type="component" value="Unassembled WGS sequence"/>
</dbReference>
<sequence>MAGTHYAATLPQKGGPLLVEKRVTPEPGPNEVLIEVKAVALNPVDYFQRDLGMPPVPIYPAVIGSDTAGLVVKAGSKVTTAPAPGSRVIAFASSFYQNGSPDHGAFQKYVLAQSEAVVALPDTLSFEEGAVFPLAVLTALTAWTTIGIPIDTTNKYAPQDKQAALIWGGASSVGTFAIQSAKTLGFTVYATASPKHHDYLKKLGADAVFDYNLGDVVSQIVTAAKKDGVKLYIAHCVVDGALQPTLDVLKQTKGDAVAKVAHSPVLPPDHPTLDNTEITFNFPSMDTAARDKHIHQCFQVWLQDGLKSGSVVPSPTLQVEGGGLEGLNLALDKLKAGVSGTKIVVPI</sequence>
<protein>
    <submittedName>
        <fullName evidence="5">GroES-like protein</fullName>
    </submittedName>
</protein>
<dbReference type="InterPro" id="IPR011032">
    <property type="entry name" value="GroES-like_sf"/>
</dbReference>
<keyword evidence="3" id="KW-0560">Oxidoreductase</keyword>
<dbReference type="CDD" id="cd08249">
    <property type="entry name" value="enoyl_reductase_like"/>
    <property type="match status" value="1"/>
</dbReference>
<comment type="similarity">
    <text evidence="1">Belongs to the zinc-containing alcohol dehydrogenase family.</text>
</comment>
<dbReference type="SUPFAM" id="SSF50129">
    <property type="entry name" value="GroES-like"/>
    <property type="match status" value="1"/>
</dbReference>
<name>A0A6G1KT68_9PLEO</name>
<dbReference type="SUPFAM" id="SSF51735">
    <property type="entry name" value="NAD(P)-binding Rossmann-fold domains"/>
    <property type="match status" value="1"/>
</dbReference>
<comment type="subunit">
    <text evidence="2">Monomer.</text>
</comment>
<reference evidence="5" key="1">
    <citation type="journal article" date="2020" name="Stud. Mycol.">
        <title>101 Dothideomycetes genomes: a test case for predicting lifestyles and emergence of pathogens.</title>
        <authorList>
            <person name="Haridas S."/>
            <person name="Albert R."/>
            <person name="Binder M."/>
            <person name="Bloem J."/>
            <person name="Labutti K."/>
            <person name="Salamov A."/>
            <person name="Andreopoulos B."/>
            <person name="Baker S."/>
            <person name="Barry K."/>
            <person name="Bills G."/>
            <person name="Bluhm B."/>
            <person name="Cannon C."/>
            <person name="Castanera R."/>
            <person name="Culley D."/>
            <person name="Daum C."/>
            <person name="Ezra D."/>
            <person name="Gonzalez J."/>
            <person name="Henrissat B."/>
            <person name="Kuo A."/>
            <person name="Liang C."/>
            <person name="Lipzen A."/>
            <person name="Lutzoni F."/>
            <person name="Magnuson J."/>
            <person name="Mondo S."/>
            <person name="Nolan M."/>
            <person name="Ohm R."/>
            <person name="Pangilinan J."/>
            <person name="Park H.-J."/>
            <person name="Ramirez L."/>
            <person name="Alfaro M."/>
            <person name="Sun H."/>
            <person name="Tritt A."/>
            <person name="Yoshinaga Y."/>
            <person name="Zwiers L.-H."/>
            <person name="Turgeon B."/>
            <person name="Goodwin S."/>
            <person name="Spatafora J."/>
            <person name="Crous P."/>
            <person name="Grigoriev I."/>
        </authorList>
    </citation>
    <scope>NUCLEOTIDE SEQUENCE</scope>
    <source>
        <strain evidence="5">CBS 279.74</strain>
    </source>
</reference>
<dbReference type="OrthoDB" id="10257049at2759"/>